<dbReference type="AlphaFoldDB" id="A0A9W7B1H8"/>
<organism evidence="2 3">
    <name type="scientific">Triparma strigata</name>
    <dbReference type="NCBI Taxonomy" id="1606541"/>
    <lineage>
        <taxon>Eukaryota</taxon>
        <taxon>Sar</taxon>
        <taxon>Stramenopiles</taxon>
        <taxon>Ochrophyta</taxon>
        <taxon>Bolidophyceae</taxon>
        <taxon>Parmales</taxon>
        <taxon>Triparmaceae</taxon>
        <taxon>Triparma</taxon>
    </lineage>
</organism>
<feature type="compositionally biased region" description="Basic residues" evidence="1">
    <location>
        <begin position="237"/>
        <end position="247"/>
    </location>
</feature>
<gene>
    <name evidence="2" type="ORF">TrST_g12913</name>
</gene>
<dbReference type="OrthoDB" id="10504583at2759"/>
<protein>
    <recommendedName>
        <fullName evidence="4">Elongator complex protein 5</fullName>
    </recommendedName>
</protein>
<dbReference type="EMBL" id="BRXY01000244">
    <property type="protein sequence ID" value="GMH80386.1"/>
    <property type="molecule type" value="Genomic_DNA"/>
</dbReference>
<proteinExistence type="predicted"/>
<feature type="compositionally biased region" description="Basic and acidic residues" evidence="1">
    <location>
        <begin position="267"/>
        <end position="278"/>
    </location>
</feature>
<evidence type="ECO:0000313" key="2">
    <source>
        <dbReference type="EMBL" id="GMH80386.1"/>
    </source>
</evidence>
<evidence type="ECO:0000313" key="3">
    <source>
        <dbReference type="Proteomes" id="UP001165085"/>
    </source>
</evidence>
<sequence>MANSPINRVLEAPRKTTGSLIVVQVPSIPSLPFGIPSLSLNLTRTILLKAGVKLTTVCCSPSTPSSMSVAKGSQINLFHRREWGDDEDANGREERSVYDEIVGALPAAAAAAESTRAVIVDDFLSFVDCHDGDVKRSLRTLQRLQRHPAVHPLIIATSPTFFEPITHRLIEDAASVLISMRYNSDDDIGMHCVKKSASGKVVGEYCVCKLENNEFAIVEQAKQEVESSPTGNNNNNKKNKNKNKSRVQPKVSLEMSEDAPTRSGTKSKSESKSGEEVVKPVIYMDDDDVEFEDLDSDDPDDDLDL</sequence>
<name>A0A9W7B1H8_9STRA</name>
<comment type="caution">
    <text evidence="2">The sequence shown here is derived from an EMBL/GenBank/DDBJ whole genome shotgun (WGS) entry which is preliminary data.</text>
</comment>
<accession>A0A9W7B1H8</accession>
<reference evidence="3" key="1">
    <citation type="journal article" date="2023" name="Commun. Biol.">
        <title>Genome analysis of Parmales, the sister group of diatoms, reveals the evolutionary specialization of diatoms from phago-mixotrophs to photoautotrophs.</title>
        <authorList>
            <person name="Ban H."/>
            <person name="Sato S."/>
            <person name="Yoshikawa S."/>
            <person name="Yamada K."/>
            <person name="Nakamura Y."/>
            <person name="Ichinomiya M."/>
            <person name="Sato N."/>
            <person name="Blanc-Mathieu R."/>
            <person name="Endo H."/>
            <person name="Kuwata A."/>
            <person name="Ogata H."/>
        </authorList>
    </citation>
    <scope>NUCLEOTIDE SEQUENCE [LARGE SCALE GENOMIC DNA]</scope>
    <source>
        <strain evidence="3">NIES 3701</strain>
    </source>
</reference>
<feature type="region of interest" description="Disordered" evidence="1">
    <location>
        <begin position="223"/>
        <end position="305"/>
    </location>
</feature>
<feature type="compositionally biased region" description="Acidic residues" evidence="1">
    <location>
        <begin position="284"/>
        <end position="305"/>
    </location>
</feature>
<evidence type="ECO:0000256" key="1">
    <source>
        <dbReference type="SAM" id="MobiDB-lite"/>
    </source>
</evidence>
<keyword evidence="3" id="KW-1185">Reference proteome</keyword>
<evidence type="ECO:0008006" key="4">
    <source>
        <dbReference type="Google" id="ProtNLM"/>
    </source>
</evidence>
<dbReference type="Proteomes" id="UP001165085">
    <property type="component" value="Unassembled WGS sequence"/>
</dbReference>